<organism evidence="2 3">
    <name type="scientific">Diploptera punctata</name>
    <name type="common">Pacific beetle cockroach</name>
    <dbReference type="NCBI Taxonomy" id="6984"/>
    <lineage>
        <taxon>Eukaryota</taxon>
        <taxon>Metazoa</taxon>
        <taxon>Ecdysozoa</taxon>
        <taxon>Arthropoda</taxon>
        <taxon>Hexapoda</taxon>
        <taxon>Insecta</taxon>
        <taxon>Pterygota</taxon>
        <taxon>Neoptera</taxon>
        <taxon>Polyneoptera</taxon>
        <taxon>Dictyoptera</taxon>
        <taxon>Blattodea</taxon>
        <taxon>Blaberoidea</taxon>
        <taxon>Blaberidae</taxon>
        <taxon>Diplopterinae</taxon>
        <taxon>Diploptera</taxon>
    </lineage>
</organism>
<feature type="coiled-coil region" evidence="1">
    <location>
        <begin position="87"/>
        <end position="117"/>
    </location>
</feature>
<reference evidence="2" key="1">
    <citation type="journal article" date="2023" name="IScience">
        <title>Live-bearing cockroach genome reveals convergent evolutionary mechanisms linked to viviparity in insects and beyond.</title>
        <authorList>
            <person name="Fouks B."/>
            <person name="Harrison M.C."/>
            <person name="Mikhailova A.A."/>
            <person name="Marchal E."/>
            <person name="English S."/>
            <person name="Carruthers M."/>
            <person name="Jennings E.C."/>
            <person name="Chiamaka E.L."/>
            <person name="Frigard R.A."/>
            <person name="Pippel M."/>
            <person name="Attardo G.M."/>
            <person name="Benoit J.B."/>
            <person name="Bornberg-Bauer E."/>
            <person name="Tobe S.S."/>
        </authorList>
    </citation>
    <scope>NUCLEOTIDE SEQUENCE</scope>
    <source>
        <strain evidence="2">Stay&amp;Tobe</strain>
    </source>
</reference>
<protein>
    <submittedName>
        <fullName evidence="2">Uncharacterized protein</fullName>
    </submittedName>
</protein>
<evidence type="ECO:0000256" key="1">
    <source>
        <dbReference type="SAM" id="Coils"/>
    </source>
</evidence>
<gene>
    <name evidence="2" type="ORF">L9F63_001379</name>
</gene>
<keyword evidence="3" id="KW-1185">Reference proteome</keyword>
<keyword evidence="1" id="KW-0175">Coiled coil</keyword>
<reference evidence="2" key="2">
    <citation type="submission" date="2023-05" db="EMBL/GenBank/DDBJ databases">
        <authorList>
            <person name="Fouks B."/>
        </authorList>
    </citation>
    <scope>NUCLEOTIDE SEQUENCE</scope>
    <source>
        <strain evidence="2">Stay&amp;Tobe</strain>
        <tissue evidence="2">Testes</tissue>
    </source>
</reference>
<evidence type="ECO:0000313" key="2">
    <source>
        <dbReference type="EMBL" id="KAJ9592070.1"/>
    </source>
</evidence>
<evidence type="ECO:0000313" key="3">
    <source>
        <dbReference type="Proteomes" id="UP001233999"/>
    </source>
</evidence>
<sequence>MFRNGYKKFLEKEFSISLKPDDECGRDNFEEDVEVPHKENGDGKSAECDKGFKKKIEKLNYSGSTTRRILLASRIVKGNTAKRKNSKAKSQVENNMLQKVNKKLEDQQNNDERLDINLEHFQQCKSNDCGLENPHLGSEIQNLTQRNVDMLPENDVSTNKIDKRLNMSYHSSEMPVSRENKYSTQTTLENLSINKDSQIVR</sequence>
<dbReference type="EMBL" id="JASPKZ010003847">
    <property type="protein sequence ID" value="KAJ9592070.1"/>
    <property type="molecule type" value="Genomic_DNA"/>
</dbReference>
<comment type="caution">
    <text evidence="2">The sequence shown here is derived from an EMBL/GenBank/DDBJ whole genome shotgun (WGS) entry which is preliminary data.</text>
</comment>
<dbReference type="Proteomes" id="UP001233999">
    <property type="component" value="Unassembled WGS sequence"/>
</dbReference>
<dbReference type="AlphaFoldDB" id="A0AAD8A3P3"/>
<proteinExistence type="predicted"/>
<accession>A0AAD8A3P3</accession>
<name>A0AAD8A3P3_DIPPU</name>